<feature type="compositionally biased region" description="Low complexity" evidence="1">
    <location>
        <begin position="129"/>
        <end position="139"/>
    </location>
</feature>
<feature type="compositionally biased region" description="Basic and acidic residues" evidence="1">
    <location>
        <begin position="914"/>
        <end position="925"/>
    </location>
</feature>
<keyword evidence="3" id="KW-1185">Reference proteome</keyword>
<proteinExistence type="predicted"/>
<feature type="compositionally biased region" description="Basic residues" evidence="1">
    <location>
        <begin position="234"/>
        <end position="243"/>
    </location>
</feature>
<feature type="compositionally biased region" description="Polar residues" evidence="1">
    <location>
        <begin position="651"/>
        <end position="667"/>
    </location>
</feature>
<feature type="region of interest" description="Disordered" evidence="1">
    <location>
        <begin position="461"/>
        <end position="489"/>
    </location>
</feature>
<feature type="compositionally biased region" description="Low complexity" evidence="1">
    <location>
        <begin position="677"/>
        <end position="691"/>
    </location>
</feature>
<protein>
    <submittedName>
        <fullName evidence="2">Uncharacterized protein</fullName>
    </submittedName>
</protein>
<feature type="region of interest" description="Disordered" evidence="1">
    <location>
        <begin position="31"/>
        <end position="251"/>
    </location>
</feature>
<feature type="region of interest" description="Disordered" evidence="1">
    <location>
        <begin position="2044"/>
        <end position="2067"/>
    </location>
</feature>
<feature type="compositionally biased region" description="Low complexity" evidence="1">
    <location>
        <begin position="718"/>
        <end position="731"/>
    </location>
</feature>
<feature type="region of interest" description="Disordered" evidence="1">
    <location>
        <begin position="903"/>
        <end position="937"/>
    </location>
</feature>
<feature type="region of interest" description="Disordered" evidence="1">
    <location>
        <begin position="316"/>
        <end position="396"/>
    </location>
</feature>
<feature type="compositionally biased region" description="Polar residues" evidence="1">
    <location>
        <begin position="1681"/>
        <end position="1694"/>
    </location>
</feature>
<feature type="region of interest" description="Disordered" evidence="1">
    <location>
        <begin position="1554"/>
        <end position="1777"/>
    </location>
</feature>
<feature type="compositionally biased region" description="Polar residues" evidence="1">
    <location>
        <begin position="82"/>
        <end position="91"/>
    </location>
</feature>
<feature type="compositionally biased region" description="Gly residues" evidence="1">
    <location>
        <begin position="1569"/>
        <end position="1580"/>
    </location>
</feature>
<feature type="compositionally biased region" description="Basic and acidic residues" evidence="1">
    <location>
        <begin position="50"/>
        <end position="63"/>
    </location>
</feature>
<feature type="compositionally biased region" description="Basic and acidic residues" evidence="1">
    <location>
        <begin position="1515"/>
        <end position="1524"/>
    </location>
</feature>
<feature type="compositionally biased region" description="Polar residues" evidence="1">
    <location>
        <begin position="1221"/>
        <end position="1231"/>
    </location>
</feature>
<feature type="compositionally biased region" description="Polar residues" evidence="1">
    <location>
        <begin position="1464"/>
        <end position="1475"/>
    </location>
</feature>
<feature type="compositionally biased region" description="Low complexity" evidence="1">
    <location>
        <begin position="1737"/>
        <end position="1750"/>
    </location>
</feature>
<feature type="compositionally biased region" description="Basic and acidic residues" evidence="1">
    <location>
        <begin position="508"/>
        <end position="519"/>
    </location>
</feature>
<evidence type="ECO:0000256" key="1">
    <source>
        <dbReference type="SAM" id="MobiDB-lite"/>
    </source>
</evidence>
<evidence type="ECO:0000313" key="3">
    <source>
        <dbReference type="Proteomes" id="UP001497497"/>
    </source>
</evidence>
<feature type="compositionally biased region" description="Low complexity" evidence="1">
    <location>
        <begin position="770"/>
        <end position="783"/>
    </location>
</feature>
<name>A0AAV2I3J2_LYMST</name>
<feature type="region of interest" description="Disordered" evidence="1">
    <location>
        <begin position="1217"/>
        <end position="1238"/>
    </location>
</feature>
<dbReference type="Proteomes" id="UP001497497">
    <property type="component" value="Unassembled WGS sequence"/>
</dbReference>
<organism evidence="2 3">
    <name type="scientific">Lymnaea stagnalis</name>
    <name type="common">Great pond snail</name>
    <name type="synonym">Helix stagnalis</name>
    <dbReference type="NCBI Taxonomy" id="6523"/>
    <lineage>
        <taxon>Eukaryota</taxon>
        <taxon>Metazoa</taxon>
        <taxon>Spiralia</taxon>
        <taxon>Lophotrochozoa</taxon>
        <taxon>Mollusca</taxon>
        <taxon>Gastropoda</taxon>
        <taxon>Heterobranchia</taxon>
        <taxon>Euthyneura</taxon>
        <taxon>Panpulmonata</taxon>
        <taxon>Hygrophila</taxon>
        <taxon>Lymnaeoidea</taxon>
        <taxon>Lymnaeidae</taxon>
        <taxon>Lymnaea</taxon>
    </lineage>
</organism>
<reference evidence="2 3" key="1">
    <citation type="submission" date="2024-04" db="EMBL/GenBank/DDBJ databases">
        <authorList>
            <consortium name="Genoscope - CEA"/>
            <person name="William W."/>
        </authorList>
    </citation>
    <scope>NUCLEOTIDE SEQUENCE [LARGE SCALE GENOMIC DNA]</scope>
</reference>
<evidence type="ECO:0000313" key="2">
    <source>
        <dbReference type="EMBL" id="CAL1539192.1"/>
    </source>
</evidence>
<feature type="region of interest" description="Disordered" evidence="1">
    <location>
        <begin position="770"/>
        <end position="790"/>
    </location>
</feature>
<sequence>MPSPGRGFCLGLRMDGNENIAAATVSTLPLQSHKSTTRAWQGHPTIPITSRDKSYSLDNDKGRQSGRTAPKSDDSIAVDNVTPKSTLTHPSTLVMEPGPVIKMGTGALGQRKGVIHRGDVTSWKEISPKSESSSPSSSPLKDAGKLGGTSLGEGRNKSNCRSPVKSGTGDGIHNANSNVSNSKNCPKRQNSISKSPRPTRKNTAGAKNSNLSTSPKKSSTTSSSSSSFEATSPKRGKPIKPKGHYGTELDTGQLDKVKLADKYKISDNVDISKATTPIIEALNAKLDRGHVIGKSQVKLTTWKDISPTESKIEGATAPYVDKRSRPESGYFSNEVHSESREGMDGSLSSESDHVGTIKHRPKIKKDNQNVLESKNTEDDSKAIENADNAEKNDQNNVDVDQMSCQEDVCVDENSGGNTEDIHNSSSKTVQQVNYNDLDDINPMDTTGVNIPVKQPRSAVTMMEESESSSSSPRHWGNKDSAANSGLPIDGKILRRDLSSVTSMDNSDSFDRSQDQRASQDDSSFNDYFFDEDFIVQFDGNLQSSVGVILQGSCAFSLADSLAPGFPGPHNTQPPGQQVLLPHSFNGSYTAFGALRDSFLQNEDLYSGPCESEVSGTGSRTSMDVSSSEREMMCSSDMLDFPGNEPLFTPPCVTNSQEQNLSTDSLSRQLEGGEAEVTATTSLSGSRSSSTTADITVKCGPHKDAYFLSFDGGSQGKFSTESESSYVSQTSSQDDKLGSRSMSSGGEAEDEQSSSFQFANLKSRAASNTSAAASAGGSTVPSSTNGEGKGKLCTWNMKGSRYPGRICLEALQEYLSQSSGSPGSLSQSAGSHKLSPLCAALLSSGELEKHCAPKTSNGSFIKRSGRLTTWKQIRNLRNLGKAREVNAERSKSLPELATNRCFRGFSEETSDDEEVNKTREATQSDRDTDEAEQSFHHKRHSSYVLDLYQRLRSQSNPPSPDTLAKIDQILLREGFLNAEDIAPKPDQQAHPQQHQQRSCCHSAATSCDSACSSGHYPFYNMCVQRSDIMQKRAQLRAEFERREKLHLDLTSADTATSTVNMKSGCTQTLRSLRMMTSKETLMSPSTVTLWLGTRNFSSQFPPKTQDCGLQTSLEGIPDPQLNHMSQQTSPYTPERDLFSLLEEVCAKYSKEPDQAPHAKGGDYAPEAHEQVEYGHFNHGDGHRMAIETGYGYDGRQCGYRRPGDATSDFYHGDEFDVRDSARSPQKNTSPSHQIHRAASANDCHIAKVRTADIYRTASLSPSRMGLNSYYTHRSLPDLSFLKERRKSFLNYTGCVNTDGDQRATSPDSSLFDPVKIPIILSPIVDVDHTRSHSYSPCRSHSCSPSRRQTVSCCGCPCSPRSQSSPAKTGEKFSKKSKSFNGSPTFCNKQRGSSPLRCGQPCGQGQRASHNPPDLYADHNIAEHKANQADARLKNSPNISNKLRSNSHDIIRDQQTKFIAVKRASSVSNAHQASSKNGLRAVNQKARAVSHSPSCSRLLRHPAPKSASTGMMARHHSREDVSRMQEMRTGLKPQGGNTTSNEVKYQNLAQFEDVKSDGCDVEERDAEGCGDDGSGRSGGSGGFTPTEGGYSGMAGSPPLGNAASSKSVSSTSSSSSSSSSKKVTSGQYVVSCFSSSSASSSKSDQKSSSTSTIESRTLEDEASVEDPPAVTKPDTRLTRAPSVLTSRLQKQSSIESDSGLARTKSTRNNSSKDINSELLKQKMGTKRGRIPVPISKGPSCFGSNSSISSTSSGYAPVKQDTKATSRLPAVNKSRELSNNTLEKKTGKKLLVRPGDTAKPASQRIRAKISKGPMKDEIINNEIQHEEKEACNINYDEDIRADMADNVNLKDDFDIVHCDCGHVDGCEQDQAETCPVPECTSHGICRSQGYGGCGEEDQPGCLSCDCADNLPADLQEILGEGQAQCCHCTELMEEDENLHRQNMDLNPPIIDGRGCIEMPADLEHILFQPPHLESSLERESLKAAMNSCESCADQNQKEVSINGECCKMIEVQVENPPNVVGQLQLYNSLTDMKSSASGNALLAKKNVTGETVHRRPKSDLTGNKTRGGSPHTVVAVPAAHKAVPVAHKAVPGKRVVNESYPVIPRHQDVPSDDDPGNQQMPQQQTQVPHPKRRWSTGSSLNTYNFEALYSLQEESGHSSGSLLR</sequence>
<feature type="compositionally biased region" description="Polar residues" evidence="1">
    <location>
        <begin position="1379"/>
        <end position="1391"/>
    </location>
</feature>
<feature type="compositionally biased region" description="Low complexity" evidence="1">
    <location>
        <begin position="207"/>
        <end position="227"/>
    </location>
</feature>
<gene>
    <name evidence="2" type="ORF">GSLYS_00013011001</name>
</gene>
<feature type="region of interest" description="Disordered" evidence="1">
    <location>
        <begin position="1464"/>
        <end position="1540"/>
    </location>
</feature>
<feature type="region of interest" description="Disordered" evidence="1">
    <location>
        <begin position="1357"/>
        <end position="1409"/>
    </location>
</feature>
<feature type="compositionally biased region" description="Basic and acidic residues" evidence="1">
    <location>
        <begin position="374"/>
        <end position="393"/>
    </location>
</feature>
<feature type="compositionally biased region" description="Acidic residues" evidence="1">
    <location>
        <begin position="1557"/>
        <end position="1568"/>
    </location>
</feature>
<accession>A0AAV2I3J2</accession>
<feature type="region of interest" description="Disordered" evidence="1">
    <location>
        <begin position="644"/>
        <end position="693"/>
    </location>
</feature>
<feature type="compositionally biased region" description="Low complexity" evidence="1">
    <location>
        <begin position="2113"/>
        <end position="2125"/>
    </location>
</feature>
<feature type="region of interest" description="Disordered" evidence="1">
    <location>
        <begin position="2101"/>
        <end position="2135"/>
    </location>
</feature>
<feature type="region of interest" description="Disordered" evidence="1">
    <location>
        <begin position="501"/>
        <end position="521"/>
    </location>
</feature>
<feature type="compositionally biased region" description="Polar residues" evidence="1">
    <location>
        <begin position="174"/>
        <end position="206"/>
    </location>
</feature>
<feature type="region of interest" description="Disordered" evidence="1">
    <location>
        <begin position="717"/>
        <end position="754"/>
    </location>
</feature>
<feature type="compositionally biased region" description="Low complexity" evidence="1">
    <location>
        <begin position="1602"/>
        <end position="1653"/>
    </location>
</feature>
<comment type="caution">
    <text evidence="2">The sequence shown here is derived from an EMBL/GenBank/DDBJ whole genome shotgun (WGS) entry which is preliminary data.</text>
</comment>
<dbReference type="EMBL" id="CAXITT010000331">
    <property type="protein sequence ID" value="CAL1539192.1"/>
    <property type="molecule type" value="Genomic_DNA"/>
</dbReference>